<evidence type="ECO:0000313" key="3">
    <source>
        <dbReference type="Proteomes" id="UP000265520"/>
    </source>
</evidence>
<reference evidence="2 3" key="1">
    <citation type="journal article" date="2018" name="Front. Plant Sci.">
        <title>Red Clover (Trifolium pratense) and Zigzag Clover (T. medium) - A Picture of Genomic Similarities and Differences.</title>
        <authorList>
            <person name="Dluhosova J."/>
            <person name="Istvanek J."/>
            <person name="Nedelnik J."/>
            <person name="Repkova J."/>
        </authorList>
    </citation>
    <scope>NUCLEOTIDE SEQUENCE [LARGE SCALE GENOMIC DNA]</scope>
    <source>
        <strain evidence="3">cv. 10/8</strain>
        <tissue evidence="2">Leaf</tissue>
    </source>
</reference>
<dbReference type="InterPro" id="IPR036691">
    <property type="entry name" value="Endo/exonu/phosph_ase_sf"/>
</dbReference>
<keyword evidence="3" id="KW-1185">Reference proteome</keyword>
<dbReference type="PANTHER" id="PTHR45666:SF33">
    <property type="entry name" value="TYPE I INOSITOL-1,4,5-TRISPHOSPHATE 5-PHOSPHATASE"/>
    <property type="match status" value="1"/>
</dbReference>
<dbReference type="GO" id="GO:0046856">
    <property type="term" value="P:phosphatidylinositol dephosphorylation"/>
    <property type="evidence" value="ECO:0007669"/>
    <property type="project" value="TreeGrafter"/>
</dbReference>
<dbReference type="PANTHER" id="PTHR45666">
    <property type="entry name" value="TYPE IV INOSITOL POLYPHOSPHATE 5-PHOSPHATASE 9"/>
    <property type="match status" value="1"/>
</dbReference>
<protein>
    <submittedName>
        <fullName evidence="2">Type I inositol 145-trisphosphate 5-phosphatase 1-like</fullName>
    </submittedName>
</protein>
<evidence type="ECO:0000313" key="2">
    <source>
        <dbReference type="EMBL" id="MCH84635.1"/>
    </source>
</evidence>
<proteinExistence type="predicted"/>
<organism evidence="2 3">
    <name type="scientific">Trifolium medium</name>
    <dbReference type="NCBI Taxonomy" id="97028"/>
    <lineage>
        <taxon>Eukaryota</taxon>
        <taxon>Viridiplantae</taxon>
        <taxon>Streptophyta</taxon>
        <taxon>Embryophyta</taxon>
        <taxon>Tracheophyta</taxon>
        <taxon>Spermatophyta</taxon>
        <taxon>Magnoliopsida</taxon>
        <taxon>eudicotyledons</taxon>
        <taxon>Gunneridae</taxon>
        <taxon>Pentapetalae</taxon>
        <taxon>rosids</taxon>
        <taxon>fabids</taxon>
        <taxon>Fabales</taxon>
        <taxon>Fabaceae</taxon>
        <taxon>Papilionoideae</taxon>
        <taxon>50 kb inversion clade</taxon>
        <taxon>NPAAA clade</taxon>
        <taxon>Hologalegina</taxon>
        <taxon>IRL clade</taxon>
        <taxon>Trifolieae</taxon>
        <taxon>Trifolium</taxon>
    </lineage>
</organism>
<accession>A0A392MC06</accession>
<gene>
    <name evidence="2" type="ORF">A2U01_0005467</name>
</gene>
<dbReference type="Gene3D" id="3.60.10.10">
    <property type="entry name" value="Endonuclease/exonuclease/phosphatase"/>
    <property type="match status" value="1"/>
</dbReference>
<name>A0A392MC06_9FABA</name>
<dbReference type="EMBL" id="LXQA010007137">
    <property type="protein sequence ID" value="MCH84635.1"/>
    <property type="molecule type" value="Genomic_DNA"/>
</dbReference>
<keyword evidence="1" id="KW-0378">Hydrolase</keyword>
<dbReference type="GO" id="GO:0004445">
    <property type="term" value="F:inositol-polyphosphate 5-phosphatase activity"/>
    <property type="evidence" value="ECO:0007669"/>
    <property type="project" value="InterPro"/>
</dbReference>
<dbReference type="AlphaFoldDB" id="A0A392MC06"/>
<dbReference type="Proteomes" id="UP000265520">
    <property type="component" value="Unassembled WGS sequence"/>
</dbReference>
<sequence length="87" mass="9701">MGASLEKCGRQSRFMDGRGVEAPSELNDSVPRLRKQKSSTYRSQYINTKELRVCAATWNVGGKLPPDDLDIDEWLGVNEPADIYVLG</sequence>
<dbReference type="InterPro" id="IPR045849">
    <property type="entry name" value="IP5P_plant"/>
</dbReference>
<comment type="caution">
    <text evidence="2">The sequence shown here is derived from an EMBL/GenBank/DDBJ whole genome shotgun (WGS) entry which is preliminary data.</text>
</comment>
<evidence type="ECO:0000256" key="1">
    <source>
        <dbReference type="ARBA" id="ARBA00022801"/>
    </source>
</evidence>
<dbReference type="GO" id="GO:0034485">
    <property type="term" value="F:phosphatidylinositol-3,4,5-trisphosphate 5-phosphatase activity"/>
    <property type="evidence" value="ECO:0007669"/>
    <property type="project" value="TreeGrafter"/>
</dbReference>
<dbReference type="GO" id="GO:0004439">
    <property type="term" value="F:phosphatidylinositol-4,5-bisphosphate 5-phosphatase activity"/>
    <property type="evidence" value="ECO:0007669"/>
    <property type="project" value="TreeGrafter"/>
</dbReference>